<gene>
    <name evidence="3" type="ORF">ENK37_10030</name>
</gene>
<feature type="transmembrane region" description="Helical" evidence="2">
    <location>
        <begin position="580"/>
        <end position="602"/>
    </location>
</feature>
<dbReference type="InterPro" id="IPR019286">
    <property type="entry name" value="DUF2339_TM"/>
</dbReference>
<feature type="transmembrane region" description="Helical" evidence="2">
    <location>
        <begin position="223"/>
        <end position="241"/>
    </location>
</feature>
<feature type="transmembrane region" description="Helical" evidence="2">
    <location>
        <begin position="408"/>
        <end position="428"/>
    </location>
</feature>
<keyword evidence="2" id="KW-1133">Transmembrane helix</keyword>
<feature type="transmembrane region" description="Helical" evidence="2">
    <location>
        <begin position="137"/>
        <end position="155"/>
    </location>
</feature>
<feature type="transmembrane region" description="Helical" evidence="2">
    <location>
        <begin position="854"/>
        <end position="876"/>
    </location>
</feature>
<feature type="compositionally biased region" description="Low complexity" evidence="1">
    <location>
        <begin position="104"/>
        <end position="113"/>
    </location>
</feature>
<name>A0A7C4V745_9DEIN</name>
<feature type="transmembrane region" description="Helical" evidence="2">
    <location>
        <begin position="667"/>
        <end position="685"/>
    </location>
</feature>
<feature type="transmembrane region" description="Helical" evidence="2">
    <location>
        <begin position="634"/>
        <end position="655"/>
    </location>
</feature>
<feature type="transmembrane region" description="Helical" evidence="2">
    <location>
        <begin position="830"/>
        <end position="848"/>
    </location>
</feature>
<keyword evidence="2" id="KW-0472">Membrane</keyword>
<feature type="compositionally biased region" description="Basic and acidic residues" evidence="1">
    <location>
        <begin position="39"/>
        <end position="49"/>
    </location>
</feature>
<feature type="transmembrane region" description="Helical" evidence="2">
    <location>
        <begin position="380"/>
        <end position="401"/>
    </location>
</feature>
<feature type="transmembrane region" description="Helical" evidence="2">
    <location>
        <begin position="697"/>
        <end position="716"/>
    </location>
</feature>
<feature type="transmembrane region" description="Helical" evidence="2">
    <location>
        <begin position="274"/>
        <end position="291"/>
    </location>
</feature>
<feature type="transmembrane region" description="Helical" evidence="2">
    <location>
        <begin position="519"/>
        <end position="538"/>
    </location>
</feature>
<feature type="compositionally biased region" description="Low complexity" evidence="1">
    <location>
        <begin position="66"/>
        <end position="96"/>
    </location>
</feature>
<dbReference type="Proteomes" id="UP000885759">
    <property type="component" value="Unassembled WGS sequence"/>
</dbReference>
<feature type="transmembrane region" description="Helical" evidence="2">
    <location>
        <begin position="298"/>
        <end position="315"/>
    </location>
</feature>
<comment type="caution">
    <text evidence="3">The sequence shown here is derived from an EMBL/GenBank/DDBJ whole genome shotgun (WGS) entry which is preliminary data.</text>
</comment>
<dbReference type="AlphaFoldDB" id="A0A7C4V745"/>
<feature type="transmembrane region" description="Helical" evidence="2">
    <location>
        <begin position="167"/>
        <end position="186"/>
    </location>
</feature>
<feature type="transmembrane region" description="Helical" evidence="2">
    <location>
        <begin position="248"/>
        <end position="268"/>
    </location>
</feature>
<dbReference type="InterPro" id="IPR014600">
    <property type="entry name" value="UCP035905_mem"/>
</dbReference>
<feature type="transmembrane region" description="Helical" evidence="2">
    <location>
        <begin position="763"/>
        <end position="780"/>
    </location>
</feature>
<dbReference type="PANTHER" id="PTHR38434">
    <property type="entry name" value="BLL2549 PROTEIN"/>
    <property type="match status" value="1"/>
</dbReference>
<reference evidence="3" key="1">
    <citation type="journal article" date="2020" name="mSystems">
        <title>Genome- and Community-Level Interaction Insights into Carbon Utilization and Element Cycling Functions of Hydrothermarchaeota in Hydrothermal Sediment.</title>
        <authorList>
            <person name="Zhou Z."/>
            <person name="Liu Y."/>
            <person name="Xu W."/>
            <person name="Pan J."/>
            <person name="Luo Z.H."/>
            <person name="Li M."/>
        </authorList>
    </citation>
    <scope>NUCLEOTIDE SEQUENCE [LARGE SCALE GENOMIC DNA]</scope>
    <source>
        <strain evidence="3">HyVt-570</strain>
    </source>
</reference>
<organism evidence="3">
    <name type="scientific">Oceanithermus profundus</name>
    <dbReference type="NCBI Taxonomy" id="187137"/>
    <lineage>
        <taxon>Bacteria</taxon>
        <taxon>Thermotogati</taxon>
        <taxon>Deinococcota</taxon>
        <taxon>Deinococci</taxon>
        <taxon>Thermales</taxon>
        <taxon>Thermaceae</taxon>
        <taxon>Oceanithermus</taxon>
    </lineage>
</organism>
<feature type="transmembrane region" description="Helical" evidence="2">
    <location>
        <begin position="193"/>
        <end position="217"/>
    </location>
</feature>
<evidence type="ECO:0000256" key="2">
    <source>
        <dbReference type="SAM" id="Phobius"/>
    </source>
</evidence>
<feature type="transmembrane region" description="Helical" evidence="2">
    <location>
        <begin position="550"/>
        <end position="568"/>
    </location>
</feature>
<feature type="transmembrane region" description="Helical" evidence="2">
    <location>
        <begin position="487"/>
        <end position="507"/>
    </location>
</feature>
<protein>
    <submittedName>
        <fullName evidence="3">DUF2339 domain-containing protein</fullName>
    </submittedName>
</protein>
<dbReference type="EMBL" id="DRPZ01000251">
    <property type="protein sequence ID" value="HGY10368.1"/>
    <property type="molecule type" value="Genomic_DNA"/>
</dbReference>
<feature type="transmembrane region" description="Helical" evidence="2">
    <location>
        <begin position="800"/>
        <end position="818"/>
    </location>
</feature>
<dbReference type="PIRSF" id="PIRSF035905">
    <property type="entry name" value="UCP035905_mp"/>
    <property type="match status" value="1"/>
</dbReference>
<dbReference type="Pfam" id="PF10101">
    <property type="entry name" value="DUF2339"/>
    <property type="match status" value="1"/>
</dbReference>
<feature type="transmembrane region" description="Helical" evidence="2">
    <location>
        <begin position="357"/>
        <end position="374"/>
    </location>
</feature>
<evidence type="ECO:0000313" key="3">
    <source>
        <dbReference type="EMBL" id="HGY10368.1"/>
    </source>
</evidence>
<feature type="transmembrane region" description="Helical" evidence="2">
    <location>
        <begin position="327"/>
        <end position="345"/>
    </location>
</feature>
<evidence type="ECO:0000256" key="1">
    <source>
        <dbReference type="SAM" id="MobiDB-lite"/>
    </source>
</evidence>
<feature type="transmembrane region" description="Helical" evidence="2">
    <location>
        <begin position="456"/>
        <end position="475"/>
    </location>
</feature>
<dbReference type="PANTHER" id="PTHR38434:SF1">
    <property type="entry name" value="BLL2549 PROTEIN"/>
    <property type="match status" value="1"/>
</dbReference>
<feature type="transmembrane region" description="Helical" evidence="2">
    <location>
        <begin position="608"/>
        <end position="627"/>
    </location>
</feature>
<feature type="transmembrane region" description="Helical" evidence="2">
    <location>
        <begin position="434"/>
        <end position="449"/>
    </location>
</feature>
<keyword evidence="2" id="KW-0812">Transmembrane</keyword>
<feature type="region of interest" description="Disordered" evidence="1">
    <location>
        <begin position="39"/>
        <end position="115"/>
    </location>
</feature>
<feature type="transmembrane region" description="Helical" evidence="2">
    <location>
        <begin position="736"/>
        <end position="751"/>
    </location>
</feature>
<proteinExistence type="predicted"/>
<sequence length="887" mass="96181">MAFPIGLVVGMAQRIGRLERELNDSSKFLLERIRSLEARLQDPEPHHEPAPTAPQEAGPDDRVEPEPFSAAAPEPEPAPAADEAPAAAEAEPIAAAPEPPEAPEPATAASPIPQDLPVYEPSRQWSWVTDFVSGENALVRLGLLVTFVGLAFLYAYGLEQRWIGVEWNYILVAAAGIAALFWGWRVREARPGFALLVQGGGVAVLYSTVFAAARLHGLLPEPLAFALMVAFVLLAAALAILQHAPALAAVAALGGYLVPLLLFVDALTADHLPLFAYFSLLNAGGALLAFLRGWRVPLLLGFLSSTLTAAAWGVLAYTPEHFLSSELFLLLYFLTFTGGAVVASLRDGEGDLRAADLLLMFATPLAGFLLQAGLTRSIAFGPALSALLVAAYYVVLTRWLWRRGGWTAGEAALTLGVGFLTLAVPLAISLKTTSLVWAVEGAALIWLALRYRKSALLAVGLLLQILVSLGFLIALPGSLLTGPRDPLTWVAELLLALSLGFSAWAFHTQAGPEHARLRSLRAAFSLMALFWWLVAGAHGIKGSRLPLERFHAWMAWAAASLGLAAELGRRLGWVELVRAFLALPLLLLPTAAYGLAVTAHPFELRETWFWIPVLALWFNQLVTTNAYDRAVRSLGVAVGFTFALTLVSLEAAWWVDQLHAADTWRQLAWVWVPLLALVTLGSRTAQRRWPALQELNPVGLGLVAVWLALWLVKTTFSATGDPRPLPYLPVANPLELTQLLSIGGLLLWWLRDGSRYFPQARRFAGWVLGVVLFVWANAVIARATHHLGGVPFEWRALFTYQWFHTAVSILWGVVSLVLMVTGSRLAHRSLWQAGFGLYVLTVVKLFVVDLAGQAAVARIVSFLGVGLLLVLTGYFAPRPRGGALEEE</sequence>
<accession>A0A7C4V745</accession>